<name>A0A2M6WT60_9BACT</name>
<sequence length="382" mass="43393">MKIDFNNPGHIKAVILSDCIYLSEEARKEVGLKYAENRYPYGRSNNESWDLRSIPSELLLPEDIVIGVHLKNKNETPWSIEVSKSGQVELHFEGKSVTPISFSPRPNFFDKKLSNGKLAQQEIVLYGKYSLSLFNRGWCYFFGTKEQCKFCSLGTTRDDIGADNIFNIFPPIAEEAAIMAFKEEPRIKHVDYCAGTHPDNNIGIKQQMDLIKVVSKVAPRGITHHLLTFPPDDLNLLAELKATGLNSIAFNLEVFDENLFKEICPGKQSHYGYGKFFKAFDEAVKVFGKGNVYCGFVGGLEPIKSLRKGFDELLKRDVVPSINWFHPDPESDYKNKARPSKEYIFEAAKAMSDIYLGNNFQPIFPGGTRNSLDTEIWREYFV</sequence>
<evidence type="ECO:0000259" key="5">
    <source>
        <dbReference type="PROSITE" id="PS51918"/>
    </source>
</evidence>
<dbReference type="PROSITE" id="PS51918">
    <property type="entry name" value="RADICAL_SAM"/>
    <property type="match status" value="1"/>
</dbReference>
<dbReference type="InterPro" id="IPR058240">
    <property type="entry name" value="rSAM_sf"/>
</dbReference>
<reference evidence="7" key="1">
    <citation type="submission" date="2017-09" db="EMBL/GenBank/DDBJ databases">
        <title>Depth-based differentiation of microbial function through sediment-hosted aquifers and enrichment of novel symbionts in the deep terrestrial subsurface.</title>
        <authorList>
            <person name="Probst A.J."/>
            <person name="Ladd B."/>
            <person name="Jarett J.K."/>
            <person name="Geller-Mcgrath D.E."/>
            <person name="Sieber C.M.K."/>
            <person name="Emerson J.B."/>
            <person name="Anantharaman K."/>
            <person name="Thomas B.C."/>
            <person name="Malmstrom R."/>
            <person name="Stieglmeier M."/>
            <person name="Klingl A."/>
            <person name="Woyke T."/>
            <person name="Ryan C.M."/>
            <person name="Banfield J.F."/>
        </authorList>
    </citation>
    <scope>NUCLEOTIDE SEQUENCE [LARGE SCALE GENOMIC DNA]</scope>
</reference>
<dbReference type="EMBL" id="PFAM01000019">
    <property type="protein sequence ID" value="PIT95906.1"/>
    <property type="molecule type" value="Genomic_DNA"/>
</dbReference>
<evidence type="ECO:0000256" key="1">
    <source>
        <dbReference type="ARBA" id="ARBA00022691"/>
    </source>
</evidence>
<feature type="domain" description="Radical SAM core" evidence="5">
    <location>
        <begin position="124"/>
        <end position="361"/>
    </location>
</feature>
<keyword evidence="4" id="KW-0411">Iron-sulfur</keyword>
<dbReference type="GO" id="GO:0003824">
    <property type="term" value="F:catalytic activity"/>
    <property type="evidence" value="ECO:0007669"/>
    <property type="project" value="InterPro"/>
</dbReference>
<proteinExistence type="predicted"/>
<evidence type="ECO:0000313" key="6">
    <source>
        <dbReference type="EMBL" id="PIT95906.1"/>
    </source>
</evidence>
<dbReference type="Proteomes" id="UP000228533">
    <property type="component" value="Unassembled WGS sequence"/>
</dbReference>
<dbReference type="CDD" id="cd01335">
    <property type="entry name" value="Radical_SAM"/>
    <property type="match status" value="1"/>
</dbReference>
<keyword evidence="1" id="KW-0949">S-adenosyl-L-methionine</keyword>
<evidence type="ECO:0000313" key="7">
    <source>
        <dbReference type="Proteomes" id="UP000228533"/>
    </source>
</evidence>
<dbReference type="Gene3D" id="3.20.20.70">
    <property type="entry name" value="Aldolase class I"/>
    <property type="match status" value="1"/>
</dbReference>
<dbReference type="GO" id="GO:0051536">
    <property type="term" value="F:iron-sulfur cluster binding"/>
    <property type="evidence" value="ECO:0007669"/>
    <property type="project" value="UniProtKB-KW"/>
</dbReference>
<dbReference type="InterPro" id="IPR013785">
    <property type="entry name" value="Aldolase_TIM"/>
</dbReference>
<protein>
    <recommendedName>
        <fullName evidence="5">Radical SAM core domain-containing protein</fullName>
    </recommendedName>
</protein>
<dbReference type="AlphaFoldDB" id="A0A2M6WT60"/>
<keyword evidence="3" id="KW-0408">Iron</keyword>
<dbReference type="GO" id="GO:0046872">
    <property type="term" value="F:metal ion binding"/>
    <property type="evidence" value="ECO:0007669"/>
    <property type="project" value="UniProtKB-KW"/>
</dbReference>
<evidence type="ECO:0000256" key="2">
    <source>
        <dbReference type="ARBA" id="ARBA00022723"/>
    </source>
</evidence>
<dbReference type="InterPro" id="IPR006638">
    <property type="entry name" value="Elp3/MiaA/NifB-like_rSAM"/>
</dbReference>
<evidence type="ECO:0000256" key="3">
    <source>
        <dbReference type="ARBA" id="ARBA00023004"/>
    </source>
</evidence>
<accession>A0A2M6WT60</accession>
<dbReference type="SUPFAM" id="SSF102114">
    <property type="entry name" value="Radical SAM enzymes"/>
    <property type="match status" value="1"/>
</dbReference>
<gene>
    <name evidence="6" type="ORF">COT94_03265</name>
</gene>
<dbReference type="SMART" id="SM00729">
    <property type="entry name" value="Elp3"/>
    <property type="match status" value="1"/>
</dbReference>
<dbReference type="NCBIfam" id="NF045502">
    <property type="entry name" value="variant_rSAM"/>
    <property type="match status" value="1"/>
</dbReference>
<keyword evidence="2" id="KW-0479">Metal-binding</keyword>
<evidence type="ECO:0000256" key="4">
    <source>
        <dbReference type="ARBA" id="ARBA00023014"/>
    </source>
</evidence>
<dbReference type="InterPro" id="IPR007197">
    <property type="entry name" value="rSAM"/>
</dbReference>
<comment type="caution">
    <text evidence="6">The sequence shown here is derived from an EMBL/GenBank/DDBJ whole genome shotgun (WGS) entry which is preliminary data.</text>
</comment>
<organism evidence="6 7">
    <name type="scientific">Candidatus Falkowbacteria bacterium CG10_big_fil_rev_8_21_14_0_10_37_14</name>
    <dbReference type="NCBI Taxonomy" id="1974561"/>
    <lineage>
        <taxon>Bacteria</taxon>
        <taxon>Candidatus Falkowiibacteriota</taxon>
    </lineage>
</organism>